<comment type="caution">
    <text evidence="1">The sequence shown here is derived from an EMBL/GenBank/DDBJ whole genome shotgun (WGS) entry which is preliminary data.</text>
</comment>
<evidence type="ECO:0000313" key="1">
    <source>
        <dbReference type="EMBL" id="TDZ74765.1"/>
    </source>
</evidence>
<reference evidence="1 2" key="1">
    <citation type="submission" date="2018-12" db="EMBL/GenBank/DDBJ databases">
        <title>Genome sequence and assembly of Colletotrichum trifolii.</title>
        <authorList>
            <person name="Gan P."/>
            <person name="Shirasu K."/>
        </authorList>
    </citation>
    <scope>NUCLEOTIDE SEQUENCE [LARGE SCALE GENOMIC DNA]</scope>
    <source>
        <strain evidence="1 2">543-2</strain>
    </source>
</reference>
<proteinExistence type="predicted"/>
<dbReference type="EMBL" id="RYZW01000002">
    <property type="protein sequence ID" value="TDZ74765.1"/>
    <property type="molecule type" value="Genomic_DNA"/>
</dbReference>
<protein>
    <recommendedName>
        <fullName evidence="3">F-box domain-containing protein</fullName>
    </recommendedName>
</protein>
<gene>
    <name evidence="1" type="ORF">CTRI78_v000334</name>
</gene>
<sequence>MTSSESVSAAPPGLLDLAPELFSMITSHLEIRHLEPLMATSRLASILTAPAFYFRIYTREDTHHDTAGLVKMLNRRPDVCTLIHFLVIDELDEGAVRELLAMEMPRLESIILQHKEGIRKTISVKEKTRLNALVCTKPNIKNFTCNIMHDGYDEPSAKRTLFKTSPEDSVFFQHATLTRIRLCYLDLTALADPSIEPFPFEALWELHVEVCSFNVAALGKLLIRARSLQYFRFHHEVRLPCTPEEFSSLLLASRDSLKVLKLPWRNIRTAPTSTSTGMDFSRFTAMRQLLVNPSHLLGEYTVGSDFQYLIRQKMPPNVKVVMLDGVAPRGRPPPGFCGVLSEASRELIRSLMQETSGSLKKLRMLHYYHYRDIFKPLDLHRLAKEQNVRLFPILYHEELIYPFDWLDSDRVEGDGSRTSSIVDDDESYQIEDDFESLGIEEGD</sequence>
<dbReference type="Proteomes" id="UP000295703">
    <property type="component" value="Unassembled WGS sequence"/>
</dbReference>
<name>A0A4R8RS00_COLTR</name>
<keyword evidence="2" id="KW-1185">Reference proteome</keyword>
<organism evidence="1 2">
    <name type="scientific">Colletotrichum trifolii</name>
    <dbReference type="NCBI Taxonomy" id="5466"/>
    <lineage>
        <taxon>Eukaryota</taxon>
        <taxon>Fungi</taxon>
        <taxon>Dikarya</taxon>
        <taxon>Ascomycota</taxon>
        <taxon>Pezizomycotina</taxon>
        <taxon>Sordariomycetes</taxon>
        <taxon>Hypocreomycetidae</taxon>
        <taxon>Glomerellales</taxon>
        <taxon>Glomerellaceae</taxon>
        <taxon>Colletotrichum</taxon>
        <taxon>Colletotrichum orbiculare species complex</taxon>
    </lineage>
</organism>
<evidence type="ECO:0008006" key="3">
    <source>
        <dbReference type="Google" id="ProtNLM"/>
    </source>
</evidence>
<accession>A0A4R8RS00</accession>
<dbReference type="AlphaFoldDB" id="A0A4R8RS00"/>
<evidence type="ECO:0000313" key="2">
    <source>
        <dbReference type="Proteomes" id="UP000295703"/>
    </source>
</evidence>